<organism evidence="1 2">
    <name type="scientific">Eggerthella lenta</name>
    <name type="common">Eubacterium lentum</name>
    <dbReference type="NCBI Taxonomy" id="84112"/>
    <lineage>
        <taxon>Bacteria</taxon>
        <taxon>Bacillati</taxon>
        <taxon>Actinomycetota</taxon>
        <taxon>Coriobacteriia</taxon>
        <taxon>Eggerthellales</taxon>
        <taxon>Eggerthellaceae</taxon>
        <taxon>Eggerthella</taxon>
    </lineage>
</organism>
<accession>A0A369NCI2</accession>
<reference evidence="1 2" key="1">
    <citation type="journal article" date="2018" name="Elife">
        <title>Discovery and characterization of a prevalent human gut bacterial enzyme sufficient for the inactivation of a family of plant toxins.</title>
        <authorList>
            <person name="Koppel N."/>
            <person name="Bisanz J.E."/>
            <person name="Pandelia M.E."/>
            <person name="Turnbaugh P.J."/>
            <person name="Balskus E.P."/>
        </authorList>
    </citation>
    <scope>NUCLEOTIDE SEQUENCE [LARGE SCALE GENOMIC DNA]</scope>
    <source>
        <strain evidence="1 2">FAA1-1-60AUCSF</strain>
    </source>
</reference>
<dbReference type="EMBL" id="PPTY01000001">
    <property type="protein sequence ID" value="RDB89057.1"/>
    <property type="molecule type" value="Genomic_DNA"/>
</dbReference>
<protein>
    <submittedName>
        <fullName evidence="1">Uncharacterized protein</fullName>
    </submittedName>
</protein>
<name>A0A369NCI2_EGGLN</name>
<gene>
    <name evidence="1" type="ORF">C1871_00895</name>
</gene>
<evidence type="ECO:0000313" key="2">
    <source>
        <dbReference type="Proteomes" id="UP000253857"/>
    </source>
</evidence>
<dbReference type="Proteomes" id="UP000253857">
    <property type="component" value="Unassembled WGS sequence"/>
</dbReference>
<evidence type="ECO:0000313" key="1">
    <source>
        <dbReference type="EMBL" id="RDB89057.1"/>
    </source>
</evidence>
<dbReference type="RefSeq" id="WP_035585311.1">
    <property type="nucleotide sequence ID" value="NZ_JAKCWV010000065.1"/>
</dbReference>
<sequence>MNESIAEWFAARQKRDEEAVAYHIDEKPVSISFECPHCEYRVSVPFGEADDGTGSIWSGWAGCVECPDCGEEVHLGEADWG</sequence>
<comment type="caution">
    <text evidence="1">The sequence shown here is derived from an EMBL/GenBank/DDBJ whole genome shotgun (WGS) entry which is preliminary data.</text>
</comment>
<proteinExistence type="predicted"/>
<dbReference type="AlphaFoldDB" id="A0A369NCI2"/>